<proteinExistence type="predicted"/>
<keyword evidence="2" id="KW-1185">Reference proteome</keyword>
<sequence>MALIVRAFIWPDRSLLGAHSFPLCSERKQRSFLVVARRQDQEVTERTRGLKVLATAPLIDAISLAYFQYISQPKKEAEPYAAGAVLPLRPTFVGIESF</sequence>
<reference evidence="1 2" key="1">
    <citation type="submission" date="2014-03" db="EMBL/GenBank/DDBJ databases">
        <title>Bradyrhizobium valentinum sp. nov., isolated from effective nodules of Lupinus mariae-josephae, a lupine endemic of basic-lime soils in Eastern Spain.</title>
        <authorList>
            <person name="Duran D."/>
            <person name="Rey L."/>
            <person name="Navarro A."/>
            <person name="Busquets A."/>
            <person name="Imperial J."/>
            <person name="Ruiz-Argueso T."/>
        </authorList>
    </citation>
    <scope>NUCLEOTIDE SEQUENCE [LARGE SCALE GENOMIC DNA]</scope>
    <source>
        <strain evidence="1 2">LmjM3</strain>
    </source>
</reference>
<evidence type="ECO:0000313" key="1">
    <source>
        <dbReference type="EMBL" id="KRR04249.1"/>
    </source>
</evidence>
<organism evidence="1 2">
    <name type="scientific">Bradyrhizobium valentinum</name>
    <dbReference type="NCBI Taxonomy" id="1518501"/>
    <lineage>
        <taxon>Bacteria</taxon>
        <taxon>Pseudomonadati</taxon>
        <taxon>Pseudomonadota</taxon>
        <taxon>Alphaproteobacteria</taxon>
        <taxon>Hyphomicrobiales</taxon>
        <taxon>Nitrobacteraceae</taxon>
        <taxon>Bradyrhizobium</taxon>
    </lineage>
</organism>
<accession>A0A0R3L8G1</accession>
<protein>
    <submittedName>
        <fullName evidence="1">Uncharacterized protein</fullName>
    </submittedName>
</protein>
<dbReference type="AlphaFoldDB" id="A0A0R3L8G1"/>
<comment type="caution">
    <text evidence="1">The sequence shown here is derived from an EMBL/GenBank/DDBJ whole genome shotgun (WGS) entry which is preliminary data.</text>
</comment>
<evidence type="ECO:0000313" key="2">
    <source>
        <dbReference type="Proteomes" id="UP000051913"/>
    </source>
</evidence>
<dbReference type="EMBL" id="LLXX01000128">
    <property type="protein sequence ID" value="KRR04249.1"/>
    <property type="molecule type" value="Genomic_DNA"/>
</dbReference>
<gene>
    <name evidence="1" type="ORF">CP49_23805</name>
</gene>
<name>A0A0R3L8G1_9BRAD</name>
<dbReference type="Proteomes" id="UP000051913">
    <property type="component" value="Unassembled WGS sequence"/>
</dbReference>